<evidence type="ECO:0000313" key="3">
    <source>
        <dbReference type="Proteomes" id="UP001224775"/>
    </source>
</evidence>
<protein>
    <submittedName>
        <fullName evidence="2">Uncharacterized protein</fullName>
    </submittedName>
</protein>
<keyword evidence="1" id="KW-0472">Membrane</keyword>
<evidence type="ECO:0000256" key="1">
    <source>
        <dbReference type="SAM" id="Phobius"/>
    </source>
</evidence>
<evidence type="ECO:0000313" key="2">
    <source>
        <dbReference type="EMBL" id="KAK1745620.1"/>
    </source>
</evidence>
<keyword evidence="3" id="KW-1185">Reference proteome</keyword>
<gene>
    <name evidence="2" type="ORF">QTG54_003544</name>
</gene>
<dbReference type="AlphaFoldDB" id="A0AAD9DH40"/>
<keyword evidence="1" id="KW-1133">Transmembrane helix</keyword>
<keyword evidence="1" id="KW-0812">Transmembrane</keyword>
<organism evidence="2 3">
    <name type="scientific">Skeletonema marinoi</name>
    <dbReference type="NCBI Taxonomy" id="267567"/>
    <lineage>
        <taxon>Eukaryota</taxon>
        <taxon>Sar</taxon>
        <taxon>Stramenopiles</taxon>
        <taxon>Ochrophyta</taxon>
        <taxon>Bacillariophyta</taxon>
        <taxon>Coscinodiscophyceae</taxon>
        <taxon>Thalassiosirophycidae</taxon>
        <taxon>Thalassiosirales</taxon>
        <taxon>Skeletonemataceae</taxon>
        <taxon>Skeletonema</taxon>
        <taxon>Skeletonema marinoi-dohrnii complex</taxon>
    </lineage>
</organism>
<dbReference type="Proteomes" id="UP001224775">
    <property type="component" value="Unassembled WGS sequence"/>
</dbReference>
<feature type="transmembrane region" description="Helical" evidence="1">
    <location>
        <begin position="12"/>
        <end position="30"/>
    </location>
</feature>
<accession>A0AAD9DH40</accession>
<dbReference type="EMBL" id="JATAAI010000005">
    <property type="protein sequence ID" value="KAK1745620.1"/>
    <property type="molecule type" value="Genomic_DNA"/>
</dbReference>
<name>A0AAD9DH40_9STRA</name>
<comment type="caution">
    <text evidence="2">The sequence shown here is derived from an EMBL/GenBank/DDBJ whole genome shotgun (WGS) entry which is preliminary data.</text>
</comment>
<proteinExistence type="predicted"/>
<sequence>MGYSHHSSSSTSLPLFLTCAMCLSIVLVTQNKRRMRRRGRWQPTKRFLPVLVFNWIFGLFLGNRDADFCSQKPLTRSSSYSRQHST</sequence>
<reference evidence="2" key="1">
    <citation type="submission" date="2023-06" db="EMBL/GenBank/DDBJ databases">
        <title>Survivors Of The Sea: Transcriptome response of Skeletonema marinoi to long-term dormancy.</title>
        <authorList>
            <person name="Pinder M.I.M."/>
            <person name="Kourtchenko O."/>
            <person name="Robertson E.K."/>
            <person name="Larsson T."/>
            <person name="Maumus F."/>
            <person name="Osuna-Cruz C.M."/>
            <person name="Vancaester E."/>
            <person name="Stenow R."/>
            <person name="Vandepoele K."/>
            <person name="Ploug H."/>
            <person name="Bruchert V."/>
            <person name="Godhe A."/>
            <person name="Topel M."/>
        </authorList>
    </citation>
    <scope>NUCLEOTIDE SEQUENCE</scope>
    <source>
        <strain evidence="2">R05AC</strain>
    </source>
</reference>